<comment type="pathway">
    <text evidence="5">Cell wall biogenesis; lipoteichoic acid biosynthesis.</text>
</comment>
<evidence type="ECO:0000313" key="10">
    <source>
        <dbReference type="Proteomes" id="UP000365705"/>
    </source>
</evidence>
<evidence type="ECO:0000256" key="5">
    <source>
        <dbReference type="HAMAP-Rule" id="MF_00565"/>
    </source>
</evidence>
<feature type="modified residue" description="O-(pantetheine 4'-phosphoryl)serine" evidence="5">
    <location>
        <position position="35"/>
    </location>
</feature>
<dbReference type="Gene3D" id="1.10.1200.10">
    <property type="entry name" value="ACP-like"/>
    <property type="match status" value="1"/>
</dbReference>
<reference evidence="8 10" key="2">
    <citation type="submission" date="2019-06" db="EMBL/GenBank/DDBJ databases">
        <authorList>
            <person name="Rodrigo-Torres L."/>
            <person name="Arahal R. D."/>
            <person name="Lucena T."/>
        </authorList>
    </citation>
    <scope>NUCLEOTIDE SEQUENCE [LARGE SCALE GENOMIC DNA]</scope>
    <source>
        <strain evidence="8 10">INIA P508</strain>
    </source>
</reference>
<comment type="function">
    <text evidence="5">Carrier protein involved in the D-alanylation of lipoteichoic acid (LTA). The loading of thioester-linked D-alanine onto DltC is catalyzed by D-alanine--D-alanyl carrier protein ligase DltA. The DltC-carried D-alanyl group is further transferred to cell membrane phosphatidylglycerol (PG) by forming an ester bond, probably catalyzed by DltD. D-alanylation of LTA plays an important role in modulating the properties of the cell wall in Gram-positive bacteria, influencing the net charge of the cell wall.</text>
</comment>
<evidence type="ECO:0000256" key="1">
    <source>
        <dbReference type="ARBA" id="ARBA00022450"/>
    </source>
</evidence>
<evidence type="ECO:0000256" key="2">
    <source>
        <dbReference type="ARBA" id="ARBA00022490"/>
    </source>
</evidence>
<organism evidence="7 9">
    <name type="scientific">Limosilactobacillus mucosae</name>
    <name type="common">Lactobacillus mucosae</name>
    <dbReference type="NCBI Taxonomy" id="97478"/>
    <lineage>
        <taxon>Bacteria</taxon>
        <taxon>Bacillati</taxon>
        <taxon>Bacillota</taxon>
        <taxon>Bacilli</taxon>
        <taxon>Lactobacillales</taxon>
        <taxon>Lactobacillaceae</taxon>
        <taxon>Limosilactobacillus</taxon>
    </lineage>
</organism>
<evidence type="ECO:0000313" key="7">
    <source>
        <dbReference type="EMBL" id="KGL66271.1"/>
    </source>
</evidence>
<dbReference type="EMBL" id="CABFNH010000001">
    <property type="protein sequence ID" value="VTZ87903.1"/>
    <property type="molecule type" value="Genomic_DNA"/>
</dbReference>
<dbReference type="UniPathway" id="UPA00556"/>
<evidence type="ECO:0000259" key="6">
    <source>
        <dbReference type="PROSITE" id="PS50075"/>
    </source>
</evidence>
<dbReference type="RefSeq" id="WP_034541083.1">
    <property type="nucleotide sequence ID" value="NZ_CABFNH010000001.1"/>
</dbReference>
<proteinExistence type="inferred from homology"/>
<dbReference type="Pfam" id="PF00550">
    <property type="entry name" value="PP-binding"/>
    <property type="match status" value="1"/>
</dbReference>
<dbReference type="GO" id="GO:0070395">
    <property type="term" value="P:lipoteichoic acid biosynthetic process"/>
    <property type="evidence" value="ECO:0007669"/>
    <property type="project" value="UniProtKB-UniRule"/>
</dbReference>
<name>A0A099YA50_LIMMU</name>
<dbReference type="EMBL" id="JROC01000037">
    <property type="protein sequence ID" value="KGL66271.1"/>
    <property type="molecule type" value="Genomic_DNA"/>
</dbReference>
<dbReference type="NCBIfam" id="TIGR01688">
    <property type="entry name" value="dltC"/>
    <property type="match status" value="1"/>
</dbReference>
<dbReference type="GO" id="GO:0016874">
    <property type="term" value="F:ligase activity"/>
    <property type="evidence" value="ECO:0007669"/>
    <property type="project" value="UniProtKB-KW"/>
</dbReference>
<evidence type="ECO:0000256" key="4">
    <source>
        <dbReference type="ARBA" id="ARBA00023316"/>
    </source>
</evidence>
<dbReference type="InterPro" id="IPR036736">
    <property type="entry name" value="ACP-like_sf"/>
</dbReference>
<dbReference type="NCBIfam" id="NF003464">
    <property type="entry name" value="PRK05087.1"/>
    <property type="match status" value="1"/>
</dbReference>
<dbReference type="InterPro" id="IPR009081">
    <property type="entry name" value="PP-bd_ACP"/>
</dbReference>
<keyword evidence="8" id="KW-0436">Ligase</keyword>
<evidence type="ECO:0000256" key="3">
    <source>
        <dbReference type="ARBA" id="ARBA00022553"/>
    </source>
</evidence>
<dbReference type="SUPFAM" id="SSF47336">
    <property type="entry name" value="ACP-like"/>
    <property type="match status" value="1"/>
</dbReference>
<sequence>MQEQIQQLLAEATGRDASDFADTTEDLFADGLLDSMATVQLLLALQDEFDIQVPVSEFDRSQWNTVDKIVDRVKELENE</sequence>
<dbReference type="GO" id="GO:0071555">
    <property type="term" value="P:cell wall organization"/>
    <property type="evidence" value="ECO:0007669"/>
    <property type="project" value="UniProtKB-KW"/>
</dbReference>
<comment type="similarity">
    <text evidence="5">Belongs to the DltC family.</text>
</comment>
<dbReference type="Proteomes" id="UP000365705">
    <property type="component" value="Unassembled WGS sequence"/>
</dbReference>
<keyword evidence="4 5" id="KW-0961">Cell wall biogenesis/degradation</keyword>
<accession>A0A099YA50</accession>
<dbReference type="GO" id="GO:0005737">
    <property type="term" value="C:cytoplasm"/>
    <property type="evidence" value="ECO:0007669"/>
    <property type="project" value="UniProtKB-SubCell"/>
</dbReference>
<evidence type="ECO:0000313" key="8">
    <source>
        <dbReference type="EMBL" id="VTZ87903.1"/>
    </source>
</evidence>
<dbReference type="Proteomes" id="UP000030001">
    <property type="component" value="Unassembled WGS sequence"/>
</dbReference>
<keyword evidence="3 5" id="KW-0597">Phosphoprotein</keyword>
<gene>
    <name evidence="5 8" type="primary">dltC</name>
    <name evidence="8" type="ORF">LMUP508_00029</name>
    <name evidence="7" type="ORF">LX03_09625</name>
</gene>
<protein>
    <recommendedName>
        <fullName evidence="5">D-alanyl carrier protein</fullName>
        <shortName evidence="5">DCP</shortName>
    </recommendedName>
    <alternativeName>
        <fullName evidence="5">D-alanine--poly(phosphoribitol) ligase subunit 2</fullName>
    </alternativeName>
</protein>
<dbReference type="AlphaFoldDB" id="A0A099YA50"/>
<dbReference type="PROSITE" id="PS50075">
    <property type="entry name" value="CARRIER"/>
    <property type="match status" value="1"/>
</dbReference>
<feature type="domain" description="Carrier" evidence="6">
    <location>
        <begin position="1"/>
        <end position="77"/>
    </location>
</feature>
<evidence type="ECO:0000313" key="9">
    <source>
        <dbReference type="Proteomes" id="UP000030001"/>
    </source>
</evidence>
<keyword evidence="1 5" id="KW-0596">Phosphopantetheine</keyword>
<dbReference type="InterPro" id="IPR003230">
    <property type="entry name" value="DltC"/>
</dbReference>
<reference evidence="7 9" key="1">
    <citation type="submission" date="2014-09" db="EMBL/GenBank/DDBJ databases">
        <title>Lactobacillus mucosae CRL573 Genome Sequencing.</title>
        <authorList>
            <person name="Bleckwedel J."/>
            <person name="Teran L.C."/>
            <person name="Bonacina J."/>
            <person name="Saavedra L."/>
            <person name="Mozzi F.B."/>
            <person name="Raya R.R."/>
        </authorList>
    </citation>
    <scope>NUCLEOTIDE SEQUENCE [LARGE SCALE GENOMIC DNA]</scope>
    <source>
        <strain evidence="7 9">CRL573</strain>
    </source>
</reference>
<keyword evidence="2 5" id="KW-0963">Cytoplasm</keyword>
<comment type="PTM">
    <text evidence="5">4'-phosphopantetheine is transferred from CoA to a specific serine of apo-DCP.</text>
</comment>
<comment type="subcellular location">
    <subcellularLocation>
        <location evidence="5">Cytoplasm</location>
    </subcellularLocation>
</comment>
<dbReference type="GO" id="GO:0036370">
    <property type="term" value="F:D-alanyl carrier activity"/>
    <property type="evidence" value="ECO:0007669"/>
    <property type="project" value="UniProtKB-UniRule"/>
</dbReference>
<dbReference type="HAMAP" id="MF_00565">
    <property type="entry name" value="DltC"/>
    <property type="match status" value="1"/>
</dbReference>